<comment type="caution">
    <text evidence="1">The sequence shown here is derived from an EMBL/GenBank/DDBJ whole genome shotgun (WGS) entry which is preliminary data.</text>
</comment>
<dbReference type="OrthoDB" id="430637at2759"/>
<organism evidence="1 2">
    <name type="scientific">Muraenolepis orangiensis</name>
    <name type="common">Patagonian moray cod</name>
    <dbReference type="NCBI Taxonomy" id="630683"/>
    <lineage>
        <taxon>Eukaryota</taxon>
        <taxon>Metazoa</taxon>
        <taxon>Chordata</taxon>
        <taxon>Craniata</taxon>
        <taxon>Vertebrata</taxon>
        <taxon>Euteleostomi</taxon>
        <taxon>Actinopterygii</taxon>
        <taxon>Neopterygii</taxon>
        <taxon>Teleostei</taxon>
        <taxon>Neoteleostei</taxon>
        <taxon>Acanthomorphata</taxon>
        <taxon>Zeiogadaria</taxon>
        <taxon>Gadariae</taxon>
        <taxon>Gadiformes</taxon>
        <taxon>Muraenolepidoidei</taxon>
        <taxon>Muraenolepididae</taxon>
        <taxon>Muraenolepis</taxon>
    </lineage>
</organism>
<name>A0A9Q0EIR2_9TELE</name>
<reference evidence="1" key="1">
    <citation type="submission" date="2022-07" db="EMBL/GenBank/DDBJ databases">
        <title>Chromosome-level genome of Muraenolepis orangiensis.</title>
        <authorList>
            <person name="Kim J."/>
        </authorList>
    </citation>
    <scope>NUCLEOTIDE SEQUENCE</scope>
    <source>
        <strain evidence="1">KU_S4_2022</strain>
        <tissue evidence="1">Muscle</tissue>
    </source>
</reference>
<protein>
    <submittedName>
        <fullName evidence="1">Uncharacterized protein</fullName>
    </submittedName>
</protein>
<evidence type="ECO:0000313" key="2">
    <source>
        <dbReference type="Proteomes" id="UP001148018"/>
    </source>
</evidence>
<keyword evidence="2" id="KW-1185">Reference proteome</keyword>
<gene>
    <name evidence="1" type="ORF">NHX12_025109</name>
</gene>
<dbReference type="AlphaFoldDB" id="A0A9Q0EIR2"/>
<evidence type="ECO:0000313" key="1">
    <source>
        <dbReference type="EMBL" id="KAJ3608059.1"/>
    </source>
</evidence>
<sequence length="155" mass="16464">MRETDANLGKSSRILTGMLRRLDIQQVREENGSRRASLSPSKRIEIKNQPADGVLRLRPRCPSEKRGQEALPFLTPVGELSVCEPRVPAGLPGQGAGPRWACNDRFRTARGPLSCLFGEAALSGGEAAQLAAAGAGPLALGVWGLFGPKQPGRLA</sequence>
<proteinExistence type="predicted"/>
<dbReference type="Proteomes" id="UP001148018">
    <property type="component" value="Unassembled WGS sequence"/>
</dbReference>
<accession>A0A9Q0EIR2</accession>
<dbReference type="EMBL" id="JANIIK010000040">
    <property type="protein sequence ID" value="KAJ3608059.1"/>
    <property type="molecule type" value="Genomic_DNA"/>
</dbReference>